<proteinExistence type="predicted"/>
<organism evidence="1 2">
    <name type="scientific">Synaphobranchus kaupii</name>
    <name type="common">Kaup's arrowtooth eel</name>
    <dbReference type="NCBI Taxonomy" id="118154"/>
    <lineage>
        <taxon>Eukaryota</taxon>
        <taxon>Metazoa</taxon>
        <taxon>Chordata</taxon>
        <taxon>Craniata</taxon>
        <taxon>Vertebrata</taxon>
        <taxon>Euteleostomi</taxon>
        <taxon>Actinopterygii</taxon>
        <taxon>Neopterygii</taxon>
        <taxon>Teleostei</taxon>
        <taxon>Anguilliformes</taxon>
        <taxon>Synaphobranchidae</taxon>
        <taxon>Synaphobranchus</taxon>
    </lineage>
</organism>
<evidence type="ECO:0000313" key="2">
    <source>
        <dbReference type="Proteomes" id="UP001152622"/>
    </source>
</evidence>
<name>A0A9Q1GC73_SYNKA</name>
<dbReference type="AlphaFoldDB" id="A0A9Q1GC73"/>
<gene>
    <name evidence="1" type="ORF">SKAU_G00023190</name>
</gene>
<keyword evidence="2" id="KW-1185">Reference proteome</keyword>
<dbReference type="EMBL" id="JAINUF010000001">
    <property type="protein sequence ID" value="KAJ8381541.1"/>
    <property type="molecule type" value="Genomic_DNA"/>
</dbReference>
<dbReference type="Proteomes" id="UP001152622">
    <property type="component" value="Chromosome 1"/>
</dbReference>
<comment type="caution">
    <text evidence="1">The sequence shown here is derived from an EMBL/GenBank/DDBJ whole genome shotgun (WGS) entry which is preliminary data.</text>
</comment>
<sequence>MLGTGCRIVSLPALQPGLKWDRSSGSLFRFFLIPACISVSQSKESRAGVPGPESSQLSLRFQLTPATIPFDARDPVTMSPFRVQTSASGSVACCHHLPRKYSSSAL</sequence>
<evidence type="ECO:0000313" key="1">
    <source>
        <dbReference type="EMBL" id="KAJ8381541.1"/>
    </source>
</evidence>
<reference evidence="1" key="1">
    <citation type="journal article" date="2023" name="Science">
        <title>Genome structures resolve the early diversification of teleost fishes.</title>
        <authorList>
            <person name="Parey E."/>
            <person name="Louis A."/>
            <person name="Montfort J."/>
            <person name="Bouchez O."/>
            <person name="Roques C."/>
            <person name="Iampietro C."/>
            <person name="Lluch J."/>
            <person name="Castinel A."/>
            <person name="Donnadieu C."/>
            <person name="Desvignes T."/>
            <person name="Floi Bucao C."/>
            <person name="Jouanno E."/>
            <person name="Wen M."/>
            <person name="Mejri S."/>
            <person name="Dirks R."/>
            <person name="Jansen H."/>
            <person name="Henkel C."/>
            <person name="Chen W.J."/>
            <person name="Zahm M."/>
            <person name="Cabau C."/>
            <person name="Klopp C."/>
            <person name="Thompson A.W."/>
            <person name="Robinson-Rechavi M."/>
            <person name="Braasch I."/>
            <person name="Lecointre G."/>
            <person name="Bobe J."/>
            <person name="Postlethwait J.H."/>
            <person name="Berthelot C."/>
            <person name="Roest Crollius H."/>
            <person name="Guiguen Y."/>
        </authorList>
    </citation>
    <scope>NUCLEOTIDE SEQUENCE</scope>
    <source>
        <strain evidence="1">WJC10195</strain>
    </source>
</reference>
<protein>
    <submittedName>
        <fullName evidence="1">Uncharacterized protein</fullName>
    </submittedName>
</protein>
<accession>A0A9Q1GC73</accession>